<evidence type="ECO:0000256" key="2">
    <source>
        <dbReference type="ARBA" id="ARBA00022801"/>
    </source>
</evidence>
<dbReference type="PRINTS" id="PR00413">
    <property type="entry name" value="HADHALOGNASE"/>
</dbReference>
<dbReference type="SFLD" id="SFLDG01129">
    <property type="entry name" value="C1.5:_HAD__Beta-PGM__Phosphata"/>
    <property type="match status" value="1"/>
</dbReference>
<dbReference type="InterPro" id="IPR006439">
    <property type="entry name" value="HAD-SF_hydro_IA"/>
</dbReference>
<dbReference type="Gene3D" id="1.20.120.1600">
    <property type="match status" value="1"/>
</dbReference>
<keyword evidence="5" id="KW-1185">Reference proteome</keyword>
<proteinExistence type="predicted"/>
<reference evidence="5" key="1">
    <citation type="submission" date="2016-10" db="EMBL/GenBank/DDBJ databases">
        <authorList>
            <person name="Varghese N."/>
            <person name="Submissions S."/>
        </authorList>
    </citation>
    <scope>NUCLEOTIDE SEQUENCE [LARGE SCALE GENOMIC DNA]</scope>
    <source>
        <strain evidence="5">LMG 22563</strain>
    </source>
</reference>
<dbReference type="RefSeq" id="WP_074885567.1">
    <property type="nucleotide sequence ID" value="NZ_FORC01000003.1"/>
</dbReference>
<dbReference type="Gene3D" id="3.40.50.1000">
    <property type="entry name" value="HAD superfamily/HAD-like"/>
    <property type="match status" value="1"/>
</dbReference>
<dbReference type="OrthoDB" id="367448at2"/>
<keyword evidence="3" id="KW-0460">Magnesium</keyword>
<dbReference type="SUPFAM" id="SSF56784">
    <property type="entry name" value="HAD-like"/>
    <property type="match status" value="1"/>
</dbReference>
<dbReference type="SFLD" id="SFLDS00003">
    <property type="entry name" value="Haloacid_Dehalogenase"/>
    <property type="match status" value="1"/>
</dbReference>
<dbReference type="Pfam" id="PF00702">
    <property type="entry name" value="Hydrolase"/>
    <property type="match status" value="1"/>
</dbReference>
<dbReference type="InterPro" id="IPR036412">
    <property type="entry name" value="HAD-like_sf"/>
</dbReference>
<dbReference type="InterPro" id="IPR051400">
    <property type="entry name" value="HAD-like_hydrolase"/>
</dbReference>
<accession>A0A1I3LSX1</accession>
<dbReference type="NCBIfam" id="TIGR01549">
    <property type="entry name" value="HAD-SF-IA-v1"/>
    <property type="match status" value="1"/>
</dbReference>
<keyword evidence="2 4" id="KW-0378">Hydrolase</keyword>
<dbReference type="NCBIfam" id="TIGR01509">
    <property type="entry name" value="HAD-SF-IA-v3"/>
    <property type="match status" value="1"/>
</dbReference>
<dbReference type="InterPro" id="IPR023214">
    <property type="entry name" value="HAD_sf"/>
</dbReference>
<dbReference type="STRING" id="289370.SAMN05216602_3017"/>
<evidence type="ECO:0000256" key="3">
    <source>
        <dbReference type="ARBA" id="ARBA00022842"/>
    </source>
</evidence>
<evidence type="ECO:0000256" key="1">
    <source>
        <dbReference type="ARBA" id="ARBA00001946"/>
    </source>
</evidence>
<dbReference type="PANTHER" id="PTHR46470:SF4">
    <property type="entry name" value="5-AMINO-6-(5-PHOSPHO-D-RIBITYLAMINO)URACIL PHOSPHATASE YIGB"/>
    <property type="match status" value="1"/>
</dbReference>
<dbReference type="Proteomes" id="UP000183018">
    <property type="component" value="Unassembled WGS sequence"/>
</dbReference>
<dbReference type="GO" id="GO:0009231">
    <property type="term" value="P:riboflavin biosynthetic process"/>
    <property type="evidence" value="ECO:0007669"/>
    <property type="project" value="TreeGrafter"/>
</dbReference>
<evidence type="ECO:0000313" key="4">
    <source>
        <dbReference type="EMBL" id="SFI87797.1"/>
    </source>
</evidence>
<comment type="cofactor">
    <cofactor evidence="1">
        <name>Mg(2+)</name>
        <dbReference type="ChEBI" id="CHEBI:18420"/>
    </cofactor>
</comment>
<dbReference type="EMBL" id="FORC01000003">
    <property type="protein sequence ID" value="SFI87797.1"/>
    <property type="molecule type" value="Genomic_DNA"/>
</dbReference>
<organism evidence="4 5">
    <name type="scientific">Phytopseudomonas argentinensis</name>
    <dbReference type="NCBI Taxonomy" id="289370"/>
    <lineage>
        <taxon>Bacteria</taxon>
        <taxon>Pseudomonadati</taxon>
        <taxon>Pseudomonadota</taxon>
        <taxon>Gammaproteobacteria</taxon>
        <taxon>Pseudomonadales</taxon>
        <taxon>Pseudomonadaceae</taxon>
        <taxon>Phytopseudomonas</taxon>
    </lineage>
</organism>
<name>A0A1I3LSX1_9GAMM</name>
<dbReference type="AlphaFoldDB" id="A0A1I3LSX1"/>
<dbReference type="GO" id="GO:0016787">
    <property type="term" value="F:hydrolase activity"/>
    <property type="evidence" value="ECO:0007669"/>
    <property type="project" value="UniProtKB-KW"/>
</dbReference>
<gene>
    <name evidence="4" type="ORF">SAMN05216602_3017</name>
</gene>
<sequence>MSIRLITFDLDDTLWDNRPVILGAETAMREWISAHAPRLAEQPVDHLGQVRGRLLEAEPNLRYRLSELRRRTLRQALEGVGHAPEEAAQLAEGAFQAMLEARHAITFFSDTVTTLELLANQYSLGVITNGNADVRRLGLADYFSFILCAEELGVGKPDREPFEQALARSGMRAEQAVHVGDHPGDDIAGAQAAGWRAVWFNPHGKAWSGEQEADAQIRSLGELPALLQRWAQ</sequence>
<evidence type="ECO:0000313" key="5">
    <source>
        <dbReference type="Proteomes" id="UP000183018"/>
    </source>
</evidence>
<dbReference type="PANTHER" id="PTHR46470">
    <property type="entry name" value="N-ACYLNEURAMINATE-9-PHOSPHATASE"/>
    <property type="match status" value="1"/>
</dbReference>
<protein>
    <submittedName>
        <fullName evidence="4">Putative hydrolase of the HAD superfamily</fullName>
    </submittedName>
</protein>